<evidence type="ECO:0000313" key="2">
    <source>
        <dbReference type="EMBL" id="EYB87010.1"/>
    </source>
</evidence>
<evidence type="ECO:0000313" key="3">
    <source>
        <dbReference type="Proteomes" id="UP000024635"/>
    </source>
</evidence>
<comment type="caution">
    <text evidence="2">The sequence shown here is derived from an EMBL/GenBank/DDBJ whole genome shotgun (WGS) entry which is preliminary data.</text>
</comment>
<dbReference type="Proteomes" id="UP000024635">
    <property type="component" value="Unassembled WGS sequence"/>
</dbReference>
<accession>A0A016S8Q2</accession>
<evidence type="ECO:0008006" key="4">
    <source>
        <dbReference type="Google" id="ProtNLM"/>
    </source>
</evidence>
<dbReference type="InterPro" id="IPR035109">
    <property type="entry name" value="ASPR"/>
</dbReference>
<keyword evidence="3" id="KW-1185">Reference proteome</keyword>
<organism evidence="2 3">
    <name type="scientific">Ancylostoma ceylanicum</name>
    <dbReference type="NCBI Taxonomy" id="53326"/>
    <lineage>
        <taxon>Eukaryota</taxon>
        <taxon>Metazoa</taxon>
        <taxon>Ecdysozoa</taxon>
        <taxon>Nematoda</taxon>
        <taxon>Chromadorea</taxon>
        <taxon>Rhabditida</taxon>
        <taxon>Rhabditina</taxon>
        <taxon>Rhabditomorpha</taxon>
        <taxon>Strongyloidea</taxon>
        <taxon>Ancylostomatidae</taxon>
        <taxon>Ancylostomatinae</taxon>
        <taxon>Ancylostoma</taxon>
    </lineage>
</organism>
<proteinExistence type="predicted"/>
<gene>
    <name evidence="2" type="primary">Acey_s0269.g808</name>
    <name evidence="2" type="ORF">Y032_0269g808</name>
</gene>
<reference evidence="3" key="1">
    <citation type="journal article" date="2015" name="Nat. Genet.">
        <title>The genome and transcriptome of the zoonotic hookworm Ancylostoma ceylanicum identify infection-specific gene families.</title>
        <authorList>
            <person name="Schwarz E.M."/>
            <person name="Hu Y."/>
            <person name="Antoshechkin I."/>
            <person name="Miller M.M."/>
            <person name="Sternberg P.W."/>
            <person name="Aroian R.V."/>
        </authorList>
    </citation>
    <scope>NUCLEOTIDE SEQUENCE</scope>
    <source>
        <strain evidence="3">HY135</strain>
    </source>
</reference>
<protein>
    <recommendedName>
        <fullName evidence="4">Ground-like domain-containing protein</fullName>
    </recommendedName>
</protein>
<dbReference type="Pfam" id="PF17641">
    <property type="entry name" value="ASPRs"/>
    <property type="match status" value="1"/>
</dbReference>
<name>A0A016S8Q2_9BILA</name>
<sequence>MFSLFCAILAVVCLLPKSTAANFDNLVKGEEALVGCPQVTAIPNKSHRAYFFLGIISLTSQEKELEYKCYLEDFARTSLNNMFTDGDYTKKFVFDATKDYPDVEDFLLDASAKITESMAATSRNYAQIGCSFDFRKGNNRAACVASTEEL</sequence>
<dbReference type="AlphaFoldDB" id="A0A016S8Q2"/>
<evidence type="ECO:0000256" key="1">
    <source>
        <dbReference type="SAM" id="SignalP"/>
    </source>
</evidence>
<dbReference type="EMBL" id="JARK01001605">
    <property type="protein sequence ID" value="EYB87010.1"/>
    <property type="molecule type" value="Genomic_DNA"/>
</dbReference>
<keyword evidence="1" id="KW-0732">Signal</keyword>
<feature type="chain" id="PRO_5001489188" description="Ground-like domain-containing protein" evidence="1">
    <location>
        <begin position="21"/>
        <end position="150"/>
    </location>
</feature>
<feature type="signal peptide" evidence="1">
    <location>
        <begin position="1"/>
        <end position="20"/>
    </location>
</feature>